<sequence>MAFGTNSGSASFWRPKSFNDLPDEILQQVLYFVPPRDVLLSTQITTKRLYNLSSQPLLWRHHCRVQFKYWDPEHRILQKFLGGVGDVDWKALYVHRANVDAETTRVFNSIIEGQVNRIQKSKIIADFGYDAKDTLLLHCHADEGAEDYLARRQAPLKICLKYYANSVLDLVHRSKALAEWGKLLKGESIPLERAFGSFDLFVLHDQPGDFLEISDLLDTLVIRLQSEYANFEQLSKRKQAIAVVTFLRAHNITGLASELAYRDLQNNYIGIALQDQNHPSLPLISVAIFCAVAQRLGLDARCCSMPYHAHAMVCPPSNETLDGRLLDGDKAEPMYLDPYRSDIEVPVRNLRLMMGASGISQLDQSQLLNEASSANLIIRTAKNILATVHTFRDPGQNTSNHRPTIQLHGNPFADMDNAFYSALWAHFLFARQAGLDADEQRHFIPLILEKFEHLYPMDATLIEQYICPLFSNPSIAEHWELHETLRVVRAADQTPKQLRLRDTVAAREGIKYKVGQVFRHRRYAYIAVITGWDIECGMGTDWIAHNRVDSLPGGRNQSFYHALVQDTSIRYVAEENIEIWEPEIPKSLMCLAGRFFKRWDRENRVFVSNIRDEYPED</sequence>
<protein>
    <submittedName>
        <fullName evidence="2">F-box only protein</fullName>
    </submittedName>
</protein>
<dbReference type="Pfam" id="PF13369">
    <property type="entry name" value="Transglut_core2"/>
    <property type="match status" value="1"/>
</dbReference>
<name>A0A8T9C8T1_9HELO</name>
<dbReference type="InterPro" id="IPR011722">
    <property type="entry name" value="Hemimethylated_DNA-bd_dom"/>
</dbReference>
<organism evidence="2 3">
    <name type="scientific">Lachnellula suecica</name>
    <dbReference type="NCBI Taxonomy" id="602035"/>
    <lineage>
        <taxon>Eukaryota</taxon>
        <taxon>Fungi</taxon>
        <taxon>Dikarya</taxon>
        <taxon>Ascomycota</taxon>
        <taxon>Pezizomycotina</taxon>
        <taxon>Leotiomycetes</taxon>
        <taxon>Helotiales</taxon>
        <taxon>Lachnaceae</taxon>
        <taxon>Lachnellula</taxon>
    </lineage>
</organism>
<evidence type="ECO:0000313" key="2">
    <source>
        <dbReference type="EMBL" id="TVY80857.1"/>
    </source>
</evidence>
<dbReference type="NCBIfam" id="TIGR02097">
    <property type="entry name" value="yccV"/>
    <property type="match status" value="1"/>
</dbReference>
<dbReference type="SMART" id="SM00992">
    <property type="entry name" value="YccV-like"/>
    <property type="match status" value="1"/>
</dbReference>
<gene>
    <name evidence="2" type="primary">Fbxo21</name>
    <name evidence="2" type="ORF">LSUE1_G001983</name>
</gene>
<dbReference type="SUPFAM" id="SSF81383">
    <property type="entry name" value="F-box domain"/>
    <property type="match status" value="1"/>
</dbReference>
<accession>A0A8T9C8T1</accession>
<dbReference type="GO" id="GO:0003677">
    <property type="term" value="F:DNA binding"/>
    <property type="evidence" value="ECO:0007669"/>
    <property type="project" value="InterPro"/>
</dbReference>
<dbReference type="SUPFAM" id="SSF141255">
    <property type="entry name" value="YccV-like"/>
    <property type="match status" value="1"/>
</dbReference>
<comment type="caution">
    <text evidence="2">The sequence shown here is derived from an EMBL/GenBank/DDBJ whole genome shotgun (WGS) entry which is preliminary data.</text>
</comment>
<proteinExistence type="predicted"/>
<evidence type="ECO:0000259" key="1">
    <source>
        <dbReference type="PROSITE" id="PS50181"/>
    </source>
</evidence>
<dbReference type="InterPro" id="IPR032698">
    <property type="entry name" value="SirB1_N"/>
</dbReference>
<dbReference type="Gene3D" id="1.20.1280.50">
    <property type="match status" value="1"/>
</dbReference>
<dbReference type="PANTHER" id="PTHR31350:SF27">
    <property type="entry name" value="HEMIMETHYLATED DNA-BINDING DOMAIN-CONTAINING PROTEIN"/>
    <property type="match status" value="1"/>
</dbReference>
<dbReference type="EMBL" id="QGMK01000596">
    <property type="protein sequence ID" value="TVY80857.1"/>
    <property type="molecule type" value="Genomic_DNA"/>
</dbReference>
<keyword evidence="3" id="KW-1185">Reference proteome</keyword>
<dbReference type="InterPro" id="IPR001810">
    <property type="entry name" value="F-box_dom"/>
</dbReference>
<reference evidence="2 3" key="1">
    <citation type="submission" date="2018-05" db="EMBL/GenBank/DDBJ databases">
        <title>Genome sequencing and assembly of the regulated plant pathogen Lachnellula willkommii and related sister species for the development of diagnostic species identification markers.</title>
        <authorList>
            <person name="Giroux E."/>
            <person name="Bilodeau G."/>
        </authorList>
    </citation>
    <scope>NUCLEOTIDE SEQUENCE [LARGE SCALE GENOMIC DNA]</scope>
    <source>
        <strain evidence="2 3">CBS 268.59</strain>
    </source>
</reference>
<dbReference type="InterPro" id="IPR036047">
    <property type="entry name" value="F-box-like_dom_sf"/>
</dbReference>
<dbReference type="PANTHER" id="PTHR31350">
    <property type="entry name" value="SI:DKEY-261L7.2"/>
    <property type="match status" value="1"/>
</dbReference>
<dbReference type="OrthoDB" id="28868at2759"/>
<dbReference type="InterPro" id="IPR036623">
    <property type="entry name" value="Hemimethylated_DNA-bd_sf"/>
</dbReference>
<dbReference type="AlphaFoldDB" id="A0A8T9C8T1"/>
<evidence type="ECO:0000313" key="3">
    <source>
        <dbReference type="Proteomes" id="UP000469558"/>
    </source>
</evidence>
<feature type="domain" description="F-box" evidence="1">
    <location>
        <begin position="15"/>
        <end position="62"/>
    </location>
</feature>
<dbReference type="Gene3D" id="2.30.30.390">
    <property type="entry name" value="Hemimethylated DNA-binding domain"/>
    <property type="match status" value="1"/>
</dbReference>
<dbReference type="Proteomes" id="UP000469558">
    <property type="component" value="Unassembled WGS sequence"/>
</dbReference>
<dbReference type="Pfam" id="PF12937">
    <property type="entry name" value="F-box-like"/>
    <property type="match status" value="1"/>
</dbReference>
<dbReference type="PROSITE" id="PS50181">
    <property type="entry name" value="FBOX"/>
    <property type="match status" value="1"/>
</dbReference>
<dbReference type="Pfam" id="PF08755">
    <property type="entry name" value="YccV-like"/>
    <property type="match status" value="1"/>
</dbReference>